<dbReference type="InterPro" id="IPR047057">
    <property type="entry name" value="MerR_fam"/>
</dbReference>
<dbReference type="Proteomes" id="UP000598820">
    <property type="component" value="Unassembled WGS sequence"/>
</dbReference>
<dbReference type="GO" id="GO:0003677">
    <property type="term" value="F:DNA binding"/>
    <property type="evidence" value="ECO:0007669"/>
    <property type="project" value="UniProtKB-KW"/>
</dbReference>
<dbReference type="InterPro" id="IPR000551">
    <property type="entry name" value="MerR-type_HTH_dom"/>
</dbReference>
<dbReference type="Gene3D" id="1.10.1660.10">
    <property type="match status" value="1"/>
</dbReference>
<dbReference type="PROSITE" id="PS50937">
    <property type="entry name" value="HTH_MERR_2"/>
    <property type="match status" value="1"/>
</dbReference>
<evidence type="ECO:0000313" key="6">
    <source>
        <dbReference type="EMBL" id="MBD2703122.1"/>
    </source>
</evidence>
<evidence type="ECO:0000313" key="7">
    <source>
        <dbReference type="Proteomes" id="UP000598820"/>
    </source>
</evidence>
<dbReference type="EMBL" id="JACWZY010000019">
    <property type="protein sequence ID" value="MBD2703122.1"/>
    <property type="molecule type" value="Genomic_DNA"/>
</dbReference>
<keyword evidence="4" id="KW-0804">Transcription</keyword>
<sequence>MRQYSVNKLAKLAGVSVRTLHHYDRLGLLKPSIRTEARYRLYGENELLRLQQILFFKELDFSLADILAIMNDPEFNLLTALESHKQALKARQDRLTTLLSTIDKTISTIKGERVMLTNEELYEGFPKGQEYREEAVEKYGAKTIEDSEAKLRQLGKAGFEQLKADQLDIAQKLASLVHQDPTSPAVQEQIARHYVNIRGFWGEEACQSKDMQKAYKGLAQLYIDDPRFTTQNGQENPEYAVFLNKAMVYFADTQLT</sequence>
<reference evidence="6" key="1">
    <citation type="submission" date="2020-09" db="EMBL/GenBank/DDBJ databases">
        <authorList>
            <person name="Kim M.K."/>
        </authorList>
    </citation>
    <scope>NUCLEOTIDE SEQUENCE</scope>
    <source>
        <strain evidence="6">BT702</strain>
    </source>
</reference>
<dbReference type="RefSeq" id="WP_190888967.1">
    <property type="nucleotide sequence ID" value="NZ_JACWZY010000019.1"/>
</dbReference>
<dbReference type="InterPro" id="IPR036244">
    <property type="entry name" value="TipA-like_antibiotic-bd"/>
</dbReference>
<dbReference type="Gene3D" id="1.10.490.50">
    <property type="entry name" value="Antibiotic binding domain of TipA-like multidrug resistance regulators"/>
    <property type="match status" value="1"/>
</dbReference>
<comment type="caution">
    <text evidence="6">The sequence shown here is derived from an EMBL/GenBank/DDBJ whole genome shotgun (WGS) entry which is preliminary data.</text>
</comment>
<dbReference type="SUPFAM" id="SSF89082">
    <property type="entry name" value="Antibiotic binding domain of TipA-like multidrug resistance regulators"/>
    <property type="match status" value="1"/>
</dbReference>
<evidence type="ECO:0000256" key="4">
    <source>
        <dbReference type="ARBA" id="ARBA00023163"/>
    </source>
</evidence>
<dbReference type="Pfam" id="PF07739">
    <property type="entry name" value="TipAS"/>
    <property type="match status" value="1"/>
</dbReference>
<dbReference type="PANTHER" id="PTHR30204">
    <property type="entry name" value="REDOX-CYCLING DRUG-SENSING TRANSCRIPTIONAL ACTIVATOR SOXR"/>
    <property type="match status" value="1"/>
</dbReference>
<dbReference type="GO" id="GO:0003700">
    <property type="term" value="F:DNA-binding transcription factor activity"/>
    <property type="evidence" value="ECO:0007669"/>
    <property type="project" value="InterPro"/>
</dbReference>
<dbReference type="SMART" id="SM00422">
    <property type="entry name" value="HTH_MERR"/>
    <property type="match status" value="1"/>
</dbReference>
<accession>A0A927AU94</accession>
<keyword evidence="7" id="KW-1185">Reference proteome</keyword>
<gene>
    <name evidence="6" type="ORF">IC229_20915</name>
</gene>
<dbReference type="AlphaFoldDB" id="A0A927AU94"/>
<protein>
    <submittedName>
        <fullName evidence="6">MerR family transcriptional regulator</fullName>
    </submittedName>
</protein>
<dbReference type="PRINTS" id="PR00040">
    <property type="entry name" value="HTHMERR"/>
</dbReference>
<organism evidence="6 7">
    <name type="scientific">Spirosoma profusum</name>
    <dbReference type="NCBI Taxonomy" id="2771354"/>
    <lineage>
        <taxon>Bacteria</taxon>
        <taxon>Pseudomonadati</taxon>
        <taxon>Bacteroidota</taxon>
        <taxon>Cytophagia</taxon>
        <taxon>Cytophagales</taxon>
        <taxon>Cytophagaceae</taxon>
        <taxon>Spirosoma</taxon>
    </lineage>
</organism>
<feature type="domain" description="HTH merR-type" evidence="5">
    <location>
        <begin position="1"/>
        <end position="72"/>
    </location>
</feature>
<proteinExistence type="predicted"/>
<evidence type="ECO:0000256" key="2">
    <source>
        <dbReference type="ARBA" id="ARBA00023125"/>
    </source>
</evidence>
<dbReference type="PANTHER" id="PTHR30204:SF90">
    <property type="entry name" value="HTH-TYPE TRANSCRIPTIONAL ACTIVATOR MTA"/>
    <property type="match status" value="1"/>
</dbReference>
<dbReference type="CDD" id="cd01106">
    <property type="entry name" value="HTH_TipAL-Mta"/>
    <property type="match status" value="1"/>
</dbReference>
<evidence type="ECO:0000256" key="1">
    <source>
        <dbReference type="ARBA" id="ARBA00023015"/>
    </source>
</evidence>
<name>A0A927AU94_9BACT</name>
<dbReference type="Pfam" id="PF13411">
    <property type="entry name" value="MerR_1"/>
    <property type="match status" value="1"/>
</dbReference>
<dbReference type="SUPFAM" id="SSF46955">
    <property type="entry name" value="Putative DNA-binding domain"/>
    <property type="match status" value="1"/>
</dbReference>
<keyword evidence="2" id="KW-0238">DNA-binding</keyword>
<dbReference type="InterPro" id="IPR012925">
    <property type="entry name" value="TipAS_dom"/>
</dbReference>
<dbReference type="InterPro" id="IPR009061">
    <property type="entry name" value="DNA-bd_dom_put_sf"/>
</dbReference>
<evidence type="ECO:0000259" key="5">
    <source>
        <dbReference type="PROSITE" id="PS50937"/>
    </source>
</evidence>
<keyword evidence="3" id="KW-0010">Activator</keyword>
<keyword evidence="1" id="KW-0805">Transcription regulation</keyword>
<evidence type="ECO:0000256" key="3">
    <source>
        <dbReference type="ARBA" id="ARBA00023159"/>
    </source>
</evidence>